<dbReference type="PANTHER" id="PTHR46553">
    <property type="entry name" value="ADENINE NUCLEOTIDE ALPHA HYDROLASES-LIKE SUPERFAMILY PROTEIN"/>
    <property type="match status" value="1"/>
</dbReference>
<gene>
    <name evidence="4" type="ORF">NFC73_01920</name>
</gene>
<name>A0ABT1LMW2_9MICC</name>
<evidence type="ECO:0000256" key="1">
    <source>
        <dbReference type="ARBA" id="ARBA00008791"/>
    </source>
</evidence>
<dbReference type="InterPro" id="IPR006015">
    <property type="entry name" value="Universal_stress_UspA"/>
</dbReference>
<proteinExistence type="inferred from homology"/>
<reference evidence="4 5" key="1">
    <citation type="submission" date="2022-06" db="EMBL/GenBank/DDBJ databases">
        <title>Pseudarthrobacter sp. strain RMG13 Genome sequencing and assembly.</title>
        <authorList>
            <person name="Kim I."/>
        </authorList>
    </citation>
    <scope>NUCLEOTIDE SEQUENCE [LARGE SCALE GENOMIC DNA]</scope>
    <source>
        <strain evidence="4 5">RMG13</strain>
    </source>
</reference>
<evidence type="ECO:0000313" key="5">
    <source>
        <dbReference type="Proteomes" id="UP001524318"/>
    </source>
</evidence>
<feature type="region of interest" description="Disordered" evidence="2">
    <location>
        <begin position="143"/>
        <end position="165"/>
    </location>
</feature>
<dbReference type="InterPro" id="IPR006016">
    <property type="entry name" value="UspA"/>
</dbReference>
<organism evidence="4 5">
    <name type="scientific">Pseudarthrobacter humi</name>
    <dbReference type="NCBI Taxonomy" id="2952523"/>
    <lineage>
        <taxon>Bacteria</taxon>
        <taxon>Bacillati</taxon>
        <taxon>Actinomycetota</taxon>
        <taxon>Actinomycetes</taxon>
        <taxon>Micrococcales</taxon>
        <taxon>Micrococcaceae</taxon>
        <taxon>Pseudarthrobacter</taxon>
    </lineage>
</organism>
<dbReference type="Proteomes" id="UP001524318">
    <property type="component" value="Unassembled WGS sequence"/>
</dbReference>
<sequence>MARKQPPRIIVGVDGSRASIEALREAQELAMPLGATVEAWTCWEFPIGYEAYLAMGVDGFARTAEESLEVAVRKAFGPEQPRNVVPRLVHGPARSSLIEASRKALLLVVGRRGHGGFKGQLLGSVSSACVAHAHCPVLVVHTPEKGQHDGSQPSPPVRKTQGLTS</sequence>
<comment type="similarity">
    <text evidence="1">Belongs to the universal stress protein A family.</text>
</comment>
<evidence type="ECO:0000259" key="3">
    <source>
        <dbReference type="Pfam" id="PF00582"/>
    </source>
</evidence>
<dbReference type="PRINTS" id="PR01438">
    <property type="entry name" value="UNVRSLSTRESS"/>
</dbReference>
<dbReference type="InterPro" id="IPR014729">
    <property type="entry name" value="Rossmann-like_a/b/a_fold"/>
</dbReference>
<dbReference type="EMBL" id="JANCLV010000001">
    <property type="protein sequence ID" value="MCP8998496.1"/>
    <property type="molecule type" value="Genomic_DNA"/>
</dbReference>
<keyword evidence="5" id="KW-1185">Reference proteome</keyword>
<evidence type="ECO:0000256" key="2">
    <source>
        <dbReference type="SAM" id="MobiDB-lite"/>
    </source>
</evidence>
<dbReference type="SUPFAM" id="SSF52402">
    <property type="entry name" value="Adenine nucleotide alpha hydrolases-like"/>
    <property type="match status" value="1"/>
</dbReference>
<protein>
    <submittedName>
        <fullName evidence="4">Universal stress protein</fullName>
    </submittedName>
</protein>
<evidence type="ECO:0000313" key="4">
    <source>
        <dbReference type="EMBL" id="MCP8998496.1"/>
    </source>
</evidence>
<comment type="caution">
    <text evidence="4">The sequence shown here is derived from an EMBL/GenBank/DDBJ whole genome shotgun (WGS) entry which is preliminary data.</text>
</comment>
<feature type="domain" description="UspA" evidence="3">
    <location>
        <begin position="8"/>
        <end position="141"/>
    </location>
</feature>
<dbReference type="Gene3D" id="3.40.50.620">
    <property type="entry name" value="HUPs"/>
    <property type="match status" value="1"/>
</dbReference>
<dbReference type="PANTHER" id="PTHR46553:SF3">
    <property type="entry name" value="ADENINE NUCLEOTIDE ALPHA HYDROLASES-LIKE SUPERFAMILY PROTEIN"/>
    <property type="match status" value="1"/>
</dbReference>
<dbReference type="Pfam" id="PF00582">
    <property type="entry name" value="Usp"/>
    <property type="match status" value="1"/>
</dbReference>
<dbReference type="RefSeq" id="WP_254747202.1">
    <property type="nucleotide sequence ID" value="NZ_JANCLV010000001.1"/>
</dbReference>
<accession>A0ABT1LMW2</accession>